<gene>
    <name evidence="7" type="ORF">CA7LBN_001178</name>
</gene>
<accession>A0A8F2VYS0</accession>
<feature type="region of interest" description="Disordered" evidence="5">
    <location>
        <begin position="1012"/>
        <end position="1033"/>
    </location>
</feature>
<dbReference type="InterPro" id="IPR038497">
    <property type="entry name" value="ATPase_V1-cplx_hsu_C_sf"/>
</dbReference>
<dbReference type="PANTHER" id="PTHR10698:SF0">
    <property type="entry name" value="V-TYPE PROTON ATPASE SUBUNIT H"/>
    <property type="match status" value="1"/>
</dbReference>
<evidence type="ECO:0000313" key="7">
    <source>
        <dbReference type="EMBL" id="QWW22432.1"/>
    </source>
</evidence>
<dbReference type="InterPro" id="IPR011989">
    <property type="entry name" value="ARM-like"/>
</dbReference>
<dbReference type="SUPFAM" id="SSF48371">
    <property type="entry name" value="ARM repeat"/>
    <property type="match status" value="1"/>
</dbReference>
<feature type="compositionally biased region" description="Basic and acidic residues" evidence="5">
    <location>
        <begin position="1131"/>
        <end position="1142"/>
    </location>
</feature>
<dbReference type="InterPro" id="IPR011987">
    <property type="entry name" value="ATPase_V1-cplx_hsu_C"/>
</dbReference>
<feature type="compositionally biased region" description="Polar residues" evidence="5">
    <location>
        <begin position="1077"/>
        <end position="1088"/>
    </location>
</feature>
<feature type="compositionally biased region" description="Basic and acidic residues" evidence="5">
    <location>
        <begin position="1161"/>
        <end position="1172"/>
    </location>
</feature>
<dbReference type="Gene3D" id="1.25.40.150">
    <property type="entry name" value="V-type ATPase, subunit H, C-terminal domain"/>
    <property type="match status" value="1"/>
</dbReference>
<keyword evidence="2" id="KW-0813">Transport</keyword>
<feature type="compositionally biased region" description="Polar residues" evidence="5">
    <location>
        <begin position="1478"/>
        <end position="1490"/>
    </location>
</feature>
<feature type="region of interest" description="Disordered" evidence="5">
    <location>
        <begin position="1066"/>
        <end position="1088"/>
    </location>
</feature>
<feature type="region of interest" description="Disordered" evidence="5">
    <location>
        <begin position="1118"/>
        <end position="1142"/>
    </location>
</feature>
<dbReference type="PANTHER" id="PTHR10698">
    <property type="entry name" value="V-TYPE PROTON ATPASE SUBUNIT H"/>
    <property type="match status" value="1"/>
</dbReference>
<dbReference type="EMBL" id="CP076749">
    <property type="protein sequence ID" value="QWW22432.1"/>
    <property type="molecule type" value="Genomic_DNA"/>
</dbReference>
<dbReference type="GO" id="GO:0000329">
    <property type="term" value="C:fungal-type vacuole membrane"/>
    <property type="evidence" value="ECO:0007669"/>
    <property type="project" value="TreeGrafter"/>
</dbReference>
<feature type="region of interest" description="Disordered" evidence="5">
    <location>
        <begin position="700"/>
        <end position="775"/>
    </location>
</feature>
<reference evidence="7" key="1">
    <citation type="submission" date="2021-06" db="EMBL/GenBank/DDBJ databases">
        <title>Candida auris outbreak in lebanese hospital.</title>
        <authorList>
            <person name="Finianos M."/>
        </authorList>
    </citation>
    <scope>NUCLEOTIDE SEQUENCE</scope>
    <source>
        <strain evidence="7">CA7LBN</strain>
    </source>
</reference>
<evidence type="ECO:0000256" key="1">
    <source>
        <dbReference type="ARBA" id="ARBA00008613"/>
    </source>
</evidence>
<feature type="region of interest" description="Disordered" evidence="5">
    <location>
        <begin position="1161"/>
        <end position="1301"/>
    </location>
</feature>
<feature type="compositionally biased region" description="Basic and acidic residues" evidence="5">
    <location>
        <begin position="1416"/>
        <end position="1444"/>
    </location>
</feature>
<organism evidence="7">
    <name type="scientific">Candidozyma auris</name>
    <name type="common">Yeast</name>
    <name type="synonym">Candida auris</name>
    <dbReference type="NCBI Taxonomy" id="498019"/>
    <lineage>
        <taxon>Eukaryota</taxon>
        <taxon>Fungi</taxon>
        <taxon>Dikarya</taxon>
        <taxon>Ascomycota</taxon>
        <taxon>Saccharomycotina</taxon>
        <taxon>Pichiomycetes</taxon>
        <taxon>Metschnikowiaceae</taxon>
        <taxon>Candidozyma</taxon>
    </lineage>
</organism>
<feature type="compositionally biased region" description="Polar residues" evidence="5">
    <location>
        <begin position="915"/>
        <end position="926"/>
    </location>
</feature>
<dbReference type="CDD" id="cd00022">
    <property type="entry name" value="BIR"/>
    <property type="match status" value="1"/>
</dbReference>
<feature type="compositionally biased region" description="Polar residues" evidence="5">
    <location>
        <begin position="746"/>
        <end position="767"/>
    </location>
</feature>
<feature type="compositionally biased region" description="Polar residues" evidence="5">
    <location>
        <begin position="723"/>
        <end position="736"/>
    </location>
</feature>
<protein>
    <recommendedName>
        <fullName evidence="6">ATPase V1 complex subunit H C-terminal domain-containing protein</fullName>
    </recommendedName>
</protein>
<feature type="compositionally biased region" description="Polar residues" evidence="5">
    <location>
        <begin position="894"/>
        <end position="904"/>
    </location>
</feature>
<evidence type="ECO:0000256" key="3">
    <source>
        <dbReference type="ARBA" id="ARBA00022781"/>
    </source>
</evidence>
<feature type="compositionally biased region" description="Polar residues" evidence="5">
    <location>
        <begin position="1193"/>
        <end position="1228"/>
    </location>
</feature>
<evidence type="ECO:0000259" key="6">
    <source>
        <dbReference type="Pfam" id="PF11698"/>
    </source>
</evidence>
<comment type="similarity">
    <text evidence="1">Belongs to the V-ATPase H subunit family.</text>
</comment>
<evidence type="ECO:0000256" key="5">
    <source>
        <dbReference type="SAM" id="MobiDB-lite"/>
    </source>
</evidence>
<dbReference type="PROSITE" id="PS50143">
    <property type="entry name" value="BIR_REPEAT_2"/>
    <property type="match status" value="2"/>
</dbReference>
<proteinExistence type="inferred from homology"/>
<evidence type="ECO:0000256" key="2">
    <source>
        <dbReference type="ARBA" id="ARBA00022448"/>
    </source>
</evidence>
<dbReference type="SUPFAM" id="SSF57924">
    <property type="entry name" value="Inhibitor of apoptosis (IAP) repeat"/>
    <property type="match status" value="2"/>
</dbReference>
<feature type="region of interest" description="Disordered" evidence="5">
    <location>
        <begin position="836"/>
        <end position="981"/>
    </location>
</feature>
<feature type="compositionally biased region" description="Basic and acidic residues" evidence="5">
    <location>
        <begin position="1514"/>
        <end position="1553"/>
    </location>
</feature>
<dbReference type="Pfam" id="PF11698">
    <property type="entry name" value="V-ATPase_H_C"/>
    <property type="match status" value="1"/>
</dbReference>
<dbReference type="GO" id="GO:0046961">
    <property type="term" value="F:proton-transporting ATPase activity, rotational mechanism"/>
    <property type="evidence" value="ECO:0007669"/>
    <property type="project" value="InterPro"/>
</dbReference>
<feature type="region of interest" description="Disordered" evidence="5">
    <location>
        <begin position="1344"/>
        <end position="1555"/>
    </location>
</feature>
<feature type="compositionally biased region" description="Basic and acidic residues" evidence="5">
    <location>
        <begin position="1374"/>
        <end position="1402"/>
    </location>
</feature>
<keyword evidence="4" id="KW-0406">Ion transport</keyword>
<feature type="domain" description="ATPase V1 complex subunit H C-terminal" evidence="6">
    <location>
        <begin position="352"/>
        <end position="477"/>
    </location>
</feature>
<feature type="compositionally biased region" description="Basic and acidic residues" evidence="5">
    <location>
        <begin position="875"/>
        <end position="889"/>
    </location>
</feature>
<dbReference type="InterPro" id="IPR016024">
    <property type="entry name" value="ARM-type_fold"/>
</dbReference>
<dbReference type="SMART" id="SM00238">
    <property type="entry name" value="BIR"/>
    <property type="match status" value="2"/>
</dbReference>
<dbReference type="Gene3D" id="1.10.1170.10">
    <property type="entry name" value="Inhibitor Of Apoptosis Protein (2mihbC-IAP-1), Chain A"/>
    <property type="match status" value="2"/>
</dbReference>
<name>A0A8F2VYS0_CANAR</name>
<dbReference type="InterPro" id="IPR004908">
    <property type="entry name" value="ATPase_V1-cplx_hsu"/>
</dbReference>
<evidence type="ECO:0000256" key="4">
    <source>
        <dbReference type="ARBA" id="ARBA00023065"/>
    </source>
</evidence>
<feature type="compositionally biased region" description="Basic and acidic residues" evidence="5">
    <location>
        <begin position="1272"/>
        <end position="1295"/>
    </location>
</feature>
<dbReference type="Proteomes" id="UP000825438">
    <property type="component" value="Chromosome I"/>
</dbReference>
<keyword evidence="3" id="KW-0375">Hydrogen ion transport</keyword>
<dbReference type="GO" id="GO:0000221">
    <property type="term" value="C:vacuolar proton-transporting V-type ATPase, V1 domain"/>
    <property type="evidence" value="ECO:0007669"/>
    <property type="project" value="InterPro"/>
</dbReference>
<dbReference type="InterPro" id="IPR001370">
    <property type="entry name" value="BIR_rpt"/>
</dbReference>
<dbReference type="Gene3D" id="1.25.10.10">
    <property type="entry name" value="Leucine-rich Repeat Variant"/>
    <property type="match status" value="1"/>
</dbReference>
<dbReference type="Pfam" id="PF03224">
    <property type="entry name" value="V-ATPase_H_N"/>
    <property type="match status" value="1"/>
</dbReference>
<dbReference type="Pfam" id="PF00653">
    <property type="entry name" value="BIR"/>
    <property type="match status" value="2"/>
</dbReference>
<sequence>MASDYTPFVIESSSLSDSRKLVREKIIPWEGLARAGIISNDQADLIKILETQNAVSKRETVLNSVDLYAKTILNLLNKLEINSRDDVLKSVLVLISDLLTDPDAKLFLSSLLGLSKVDSALPFGPFVKHLENNDMLIKSLSFYNLTILLVAGSREGINADKEVLITLFNLVCSKHYIGNAADQNSQFIGVQLLQELVIVKRYRDIFQEHNLISNFKSINTLIEVSARKPNSVNFQLLYYVFMTVWILSFSSTLNKTMVHNFPQLIGNLLTVSKESIKLKVVRVAISTLKNFVAVTINSSEQYSVVKLILFYDGLNIVRTIQTRKFASNGSDDELSSDLAYLNDTLSEVVTNKLSSMDEYLVELENPELLSWSSPTHKSSDFWQGNAHKFKDNNFKLVKRMLEILSADETQEGGTKPKVIMLNDLQFLIKNLGSDIINYLNTENGGQYKLLIMTLLEKNGGDNELKYEALRTIQHLVEKYQYRDEREKSFTSGTQIPTTKTVKKWGHEVPSVASLVDNGFYYTPTRKNPDQVTCFWCGRKENCIVGVRALGSHHLQSSPKCAYGLIQSNMEYYVSARDKERFWTELAEEGRAPMSVTDPHSKSSIELRVSTFKNLWTLDSHKKCTATSRDLAKAGLYYSPLDKDNDRVICMYCDCPLDHWDPEDDPLSEHRANSYSYCYFLSTLPKRSDISEKMNKSLNLPTETSMALPDDSLSDVDDSGLSVENETVQKSSANVARNKTHEREESVGSSRNSPLNESTAHWPTSSPSPELESHKESEFDAYDFSIEDIEDTNHGSIFENGSTKIFSRKIKTRKSVPPPPATLQRRKMAMATGKDPLLLQVNDSRESEGSAKSSARHKDQRSPAPESPVAPPSNSESKREEVEDRLRDTNDSFDDIQNGSSFNSSDVEEGDPSYVSGVSNGELSTSDDVSEKEKKRKLKSHDENEGKKQKQNTSETSMDSDRFRQIITSPGKRKKVKLHPGEAVTSKKDDILDISGHNIGDFNESDISYFGKIHTPSKADPGIPNDKDSTKTKPLLSFESSTKVKKSAFDDDDFDFFITRPKKSHIETAGSKQKIDENSAQSSNVNANKLTDASASMDIVESKVFKKTETDLDVSAAENAEHGVKSMKSLQKNKDTQIKDNQSLEKDSIILRGKEDVEHFLADDRSSTGKVEEEIAVTNTSPQIAVHTDKKESSSGVQEASNKTSSNNEALASSKSNLVDAASSSTTKGSDNEIAEGTQKHDIAAEATTGESTSEFIDTKAEFEEVGDSTNGTKKEDAKVSEDEVDHNESGNERDISLSPSSYGEYVKDLRSLADEFVDASAIQEPPRANLLIEQSSNKNILESLNESLGPSKEEEGEEVLLFDDPNEKYQQSPQRHEITTDTTLESDKVMTKDGVTDHEQKSKVPALTTTKVPTVHSDETHVDDDQKDNESVKRETPTDHRELTDTVDQDSYVLSEEQNERRSSVAVENAVVKLSPVSLPQSNGHSSGIRSSPGRFDSPGNRTFVEDSASDACRANDKDILQEEGEGSEHNEREDSGPTSEAERTLGESKFEQRPLSVEHGISASFIGASTPQKETKVSESEAIYKFHPRIDIRNLGNIKEELKTLQDTMEYLAEVSASNYELHNDTEGMLTDFIAAMPEEEESMTIKEWMQHNATTCARTVRAIASKMIEAYETEFDRLIEFVEELPTKD</sequence>